<dbReference type="AlphaFoldDB" id="A0A0K8U2L9"/>
<dbReference type="OrthoDB" id="8186171at2759"/>
<organism evidence="1">
    <name type="scientific">Bactrocera latifrons</name>
    <name type="common">Malaysian fruit fly</name>
    <name type="synonym">Chaetodacus latifrons</name>
    <dbReference type="NCBI Taxonomy" id="174628"/>
    <lineage>
        <taxon>Eukaryota</taxon>
        <taxon>Metazoa</taxon>
        <taxon>Ecdysozoa</taxon>
        <taxon>Arthropoda</taxon>
        <taxon>Hexapoda</taxon>
        <taxon>Insecta</taxon>
        <taxon>Pterygota</taxon>
        <taxon>Neoptera</taxon>
        <taxon>Endopterygota</taxon>
        <taxon>Diptera</taxon>
        <taxon>Brachycera</taxon>
        <taxon>Muscomorpha</taxon>
        <taxon>Tephritoidea</taxon>
        <taxon>Tephritidae</taxon>
        <taxon>Bactrocera</taxon>
        <taxon>Bactrocera</taxon>
    </lineage>
</organism>
<gene>
    <name evidence="1" type="ORF">c0_g1_i1</name>
</gene>
<name>A0A0K8U2L9_BACLA</name>
<accession>A0A0K8U2L9</accession>
<proteinExistence type="predicted"/>
<evidence type="ECO:0000313" key="1">
    <source>
        <dbReference type="EMBL" id="JAI20758.1"/>
    </source>
</evidence>
<reference evidence="1" key="1">
    <citation type="submission" date="2015-06" db="EMBL/GenBank/DDBJ databases">
        <authorList>
            <person name="Hoefler B.C."/>
            <person name="Straight P.D."/>
        </authorList>
    </citation>
    <scope>NUCLEOTIDE SEQUENCE</scope>
</reference>
<sequence>MNTATSTNNTELENKFIESTEIALDLTLAFLDEAPARAPIEKELPTKRQIDSQTEFNLKAKKLKPDDNITVQEETQPSLVKPPMLQIPQTALGEHNSIDKIMRSLVNLRRCLSSYTRGAS</sequence>
<protein>
    <submittedName>
        <fullName evidence="1">Uncharacterized protein</fullName>
    </submittedName>
</protein>
<dbReference type="EMBL" id="GDHF01031556">
    <property type="protein sequence ID" value="JAI20758.1"/>
    <property type="molecule type" value="Transcribed_RNA"/>
</dbReference>